<keyword evidence="8" id="KW-1185">Reference proteome</keyword>
<dbReference type="GO" id="GO:0005524">
    <property type="term" value="F:ATP binding"/>
    <property type="evidence" value="ECO:0007669"/>
    <property type="project" value="UniProtKB-KW"/>
</dbReference>
<feature type="region of interest" description="Disordered" evidence="5">
    <location>
        <begin position="1"/>
        <end position="25"/>
    </location>
</feature>
<evidence type="ECO:0000256" key="1">
    <source>
        <dbReference type="ARBA" id="ARBA00022679"/>
    </source>
</evidence>
<proteinExistence type="inferred from homology"/>
<sequence length="286" mass="31840">MSSWFKRKEKGIQTATEEKKDTPKGLWYKSPTGKIVESEDLAKNFYVSPEDDYHVRIGSKEYFEILFDDNKFKELDAKLSSKDPLRFVDTKKYSERLKAAEQKTKLKDAVRTAVGKSQGKELVIACMDFSFIGGSMGSVVGEKISRAIDHAKKKKVPFVMISKSGGARMMEAALSLMQLAKTSAKLAQLADAKIPYISLCTDPTTGGTTASYAMLGDINIAEPGALIGFAGPRVVKDTVGKDLPEGFQTSEFLKEHGFLDFISHRRDLKKKINQYIDLIMNQPMRS</sequence>
<dbReference type="PANTHER" id="PTHR42995:SF5">
    <property type="entry name" value="ACETYL-COENZYME A CARBOXYLASE CARBOXYL TRANSFERASE SUBUNIT BETA, CHLOROPLASTIC"/>
    <property type="match status" value="1"/>
</dbReference>
<comment type="function">
    <text evidence="4">Component of the acetyl coenzyme A carboxylase (ACC) complex. Biotin carboxylase (BC) catalyzes the carboxylation of biotin on its carrier protein (BCCP) and then the CO(2) group is transferred by the transcarboxylase to acetyl-CoA to form malonyl-CoA.</text>
</comment>
<dbReference type="InterPro" id="IPR029045">
    <property type="entry name" value="ClpP/crotonase-like_dom_sf"/>
</dbReference>
<dbReference type="AlphaFoldDB" id="A0A285MUJ7"/>
<dbReference type="PANTHER" id="PTHR42995">
    <property type="entry name" value="ACETYL-COENZYME A CARBOXYLASE CARBOXYL TRANSFERASE SUBUNIT BETA, CHLOROPLASTIC"/>
    <property type="match status" value="1"/>
</dbReference>
<name>A0A285MUJ7_9FLAO</name>
<dbReference type="EC" id="2.1.3.15" evidence="4"/>
<dbReference type="Proteomes" id="UP000219048">
    <property type="component" value="Unassembled WGS sequence"/>
</dbReference>
<keyword evidence="4" id="KW-0963">Cytoplasm</keyword>
<dbReference type="GO" id="GO:0009317">
    <property type="term" value="C:acetyl-CoA carboxylase complex"/>
    <property type="evidence" value="ECO:0007669"/>
    <property type="project" value="InterPro"/>
</dbReference>
<dbReference type="GO" id="GO:0003989">
    <property type="term" value="F:acetyl-CoA carboxylase activity"/>
    <property type="evidence" value="ECO:0007669"/>
    <property type="project" value="InterPro"/>
</dbReference>
<comment type="pathway">
    <text evidence="4">Lipid metabolism; malonyl-CoA biosynthesis; malonyl-CoA from acetyl-CoA: step 1/1.</text>
</comment>
<comment type="caution">
    <text evidence="4">Lacks conserved residue(s) required for the propagation of feature annotation.</text>
</comment>
<accession>A0A285MUJ7</accession>
<dbReference type="Pfam" id="PF01039">
    <property type="entry name" value="Carboxyl_trans"/>
    <property type="match status" value="1"/>
</dbReference>
<dbReference type="Gene3D" id="3.90.226.10">
    <property type="entry name" value="2-enoyl-CoA Hydratase, Chain A, domain 1"/>
    <property type="match status" value="1"/>
</dbReference>
<dbReference type="NCBIfam" id="TIGR00515">
    <property type="entry name" value="accD"/>
    <property type="match status" value="1"/>
</dbReference>
<keyword evidence="3 4" id="KW-0275">Fatty acid biosynthesis</keyword>
<dbReference type="EMBL" id="OBEH01000004">
    <property type="protein sequence ID" value="SNZ00788.1"/>
    <property type="molecule type" value="Genomic_DNA"/>
</dbReference>
<comment type="subcellular location">
    <subcellularLocation>
        <location evidence="4">Cytoplasm</location>
    </subcellularLocation>
</comment>
<dbReference type="PRINTS" id="PR01070">
    <property type="entry name" value="ACCCTRFRASEB"/>
</dbReference>
<dbReference type="UniPathway" id="UPA00655">
    <property type="reaction ID" value="UER00711"/>
</dbReference>
<dbReference type="GO" id="GO:0016743">
    <property type="term" value="F:carboxyl- or carbamoyltransferase activity"/>
    <property type="evidence" value="ECO:0007669"/>
    <property type="project" value="UniProtKB-UniRule"/>
</dbReference>
<dbReference type="InterPro" id="IPR034733">
    <property type="entry name" value="AcCoA_carboxyl_beta"/>
</dbReference>
<dbReference type="InterPro" id="IPR011762">
    <property type="entry name" value="COA_CT_N"/>
</dbReference>
<keyword evidence="4" id="KW-0067">ATP-binding</keyword>
<gene>
    <name evidence="4" type="primary">accD</name>
    <name evidence="7" type="ORF">SAMN06265377_2614</name>
</gene>
<comment type="subunit">
    <text evidence="4">Acetyl-CoA carboxylase is a heterohexamer composed of biotin carboxyl carrier protein (AccB), biotin carboxylase (AccC) and two subunits each of ACCase subunit alpha (AccA) and ACCase subunit beta (AccD).</text>
</comment>
<feature type="domain" description="CoA carboxyltransferase N-terminal" evidence="6">
    <location>
        <begin position="25"/>
        <end position="286"/>
    </location>
</feature>
<keyword evidence="1 4" id="KW-0808">Transferase</keyword>
<evidence type="ECO:0000313" key="8">
    <source>
        <dbReference type="Proteomes" id="UP000219048"/>
    </source>
</evidence>
<evidence type="ECO:0000313" key="7">
    <source>
        <dbReference type="EMBL" id="SNZ00788.1"/>
    </source>
</evidence>
<protein>
    <recommendedName>
        <fullName evidence="4">Acetyl-coenzyme A carboxylase carboxyl transferase subunit beta</fullName>
        <shortName evidence="4">ACCase subunit beta</shortName>
        <shortName evidence="4">Acetyl-CoA carboxylase carboxyltransferase subunit beta</shortName>
        <ecNumber evidence="4">2.1.3.15</ecNumber>
    </recommendedName>
</protein>
<dbReference type="SUPFAM" id="SSF52096">
    <property type="entry name" value="ClpP/crotonase"/>
    <property type="match status" value="1"/>
</dbReference>
<evidence type="ECO:0000256" key="2">
    <source>
        <dbReference type="ARBA" id="ARBA00022832"/>
    </source>
</evidence>
<evidence type="ECO:0000256" key="4">
    <source>
        <dbReference type="HAMAP-Rule" id="MF_01395"/>
    </source>
</evidence>
<dbReference type="PROSITE" id="PS50980">
    <property type="entry name" value="COA_CT_NTER"/>
    <property type="match status" value="1"/>
</dbReference>
<evidence type="ECO:0000259" key="6">
    <source>
        <dbReference type="PROSITE" id="PS50980"/>
    </source>
</evidence>
<keyword evidence="4" id="KW-0547">Nucleotide-binding</keyword>
<dbReference type="GO" id="GO:0006633">
    <property type="term" value="P:fatty acid biosynthetic process"/>
    <property type="evidence" value="ECO:0007669"/>
    <property type="project" value="UniProtKB-KW"/>
</dbReference>
<keyword evidence="4" id="KW-0444">Lipid biosynthesis</keyword>
<dbReference type="OrthoDB" id="9772975at2"/>
<evidence type="ECO:0000256" key="3">
    <source>
        <dbReference type="ARBA" id="ARBA00023160"/>
    </source>
</evidence>
<keyword evidence="2 4" id="KW-0276">Fatty acid metabolism</keyword>
<evidence type="ECO:0000256" key="5">
    <source>
        <dbReference type="SAM" id="MobiDB-lite"/>
    </source>
</evidence>
<comment type="catalytic activity">
    <reaction evidence="4">
        <text>N(6)-carboxybiotinyl-L-lysyl-[protein] + acetyl-CoA = N(6)-biotinyl-L-lysyl-[protein] + malonyl-CoA</text>
        <dbReference type="Rhea" id="RHEA:54728"/>
        <dbReference type="Rhea" id="RHEA-COMP:10505"/>
        <dbReference type="Rhea" id="RHEA-COMP:10506"/>
        <dbReference type="ChEBI" id="CHEBI:57288"/>
        <dbReference type="ChEBI" id="CHEBI:57384"/>
        <dbReference type="ChEBI" id="CHEBI:83144"/>
        <dbReference type="ChEBI" id="CHEBI:83145"/>
        <dbReference type="EC" id="2.1.3.15"/>
    </reaction>
</comment>
<dbReference type="RefSeq" id="WP_097046259.1">
    <property type="nucleotide sequence ID" value="NZ_OBEH01000004.1"/>
</dbReference>
<comment type="similarity">
    <text evidence="4">Belongs to the AccD/PCCB family.</text>
</comment>
<organism evidence="7 8">
    <name type="scientific">Flagellimonas pacifica</name>
    <dbReference type="NCBI Taxonomy" id="1247520"/>
    <lineage>
        <taxon>Bacteria</taxon>
        <taxon>Pseudomonadati</taxon>
        <taxon>Bacteroidota</taxon>
        <taxon>Flavobacteriia</taxon>
        <taxon>Flavobacteriales</taxon>
        <taxon>Flavobacteriaceae</taxon>
        <taxon>Flagellimonas</taxon>
    </lineage>
</organism>
<dbReference type="InterPro" id="IPR000438">
    <property type="entry name" value="Acetyl_CoA_COase_Trfase_b_su"/>
</dbReference>
<dbReference type="GO" id="GO:2001295">
    <property type="term" value="P:malonyl-CoA biosynthetic process"/>
    <property type="evidence" value="ECO:0007669"/>
    <property type="project" value="UniProtKB-UniRule"/>
</dbReference>
<dbReference type="HAMAP" id="MF_01395">
    <property type="entry name" value="AcetylCoA_CT_beta"/>
    <property type="match status" value="1"/>
</dbReference>
<keyword evidence="4" id="KW-0443">Lipid metabolism</keyword>
<reference evidence="8" key="1">
    <citation type="submission" date="2017-09" db="EMBL/GenBank/DDBJ databases">
        <authorList>
            <person name="Varghese N."/>
            <person name="Submissions S."/>
        </authorList>
    </citation>
    <scope>NUCLEOTIDE SEQUENCE [LARGE SCALE GENOMIC DNA]</scope>
    <source>
        <strain evidence="8">DSM 25885</strain>
    </source>
</reference>